<proteinExistence type="predicted"/>
<organism evidence="1 2">
    <name type="scientific">Aureobasidium pullulans</name>
    <name type="common">Black yeast</name>
    <name type="synonym">Pullularia pullulans</name>
    <dbReference type="NCBI Taxonomy" id="5580"/>
    <lineage>
        <taxon>Eukaryota</taxon>
        <taxon>Fungi</taxon>
        <taxon>Dikarya</taxon>
        <taxon>Ascomycota</taxon>
        <taxon>Pezizomycotina</taxon>
        <taxon>Dothideomycetes</taxon>
        <taxon>Dothideomycetidae</taxon>
        <taxon>Dothideales</taxon>
        <taxon>Saccotheciaceae</taxon>
        <taxon>Aureobasidium</taxon>
    </lineage>
</organism>
<dbReference type="SUPFAM" id="SSF55874">
    <property type="entry name" value="ATPase domain of HSP90 chaperone/DNA topoisomerase II/histidine kinase"/>
    <property type="match status" value="1"/>
</dbReference>
<sequence>MEKLTVEECQAHIKDIRNSHGADARNECERFLRRGYEAMLKLLSAQLYSEPSHFLFELIQNADDNTYADGDQPQATLAYRADGLLLFGCNEQGFSKAYVSAICDMNQSTKILLKEGKKSCIGEKGIVFKSVFKVADKVWIHLQQLLVHVRQD</sequence>
<evidence type="ECO:0000313" key="1">
    <source>
        <dbReference type="EMBL" id="KAK6007549.1"/>
    </source>
</evidence>
<reference evidence="1 2" key="1">
    <citation type="submission" date="2023-11" db="EMBL/GenBank/DDBJ databases">
        <title>Draft genome sequence and annotation of the polyextremotolerant black yeast-like fungus Aureobasidium pullulans NRRL 62042.</title>
        <authorList>
            <person name="Dielentheis-Frenken M.R.E."/>
            <person name="Wibberg D."/>
            <person name="Blank L.M."/>
            <person name="Tiso T."/>
        </authorList>
    </citation>
    <scope>NUCLEOTIDE SEQUENCE [LARGE SCALE GENOMIC DNA]</scope>
    <source>
        <strain evidence="1 2">NRRL 62042</strain>
    </source>
</reference>
<dbReference type="Gene3D" id="3.30.565.10">
    <property type="entry name" value="Histidine kinase-like ATPase, C-terminal domain"/>
    <property type="match status" value="1"/>
</dbReference>
<dbReference type="EMBL" id="JASGXD010000002">
    <property type="protein sequence ID" value="KAK6007549.1"/>
    <property type="molecule type" value="Genomic_DNA"/>
</dbReference>
<dbReference type="PANTHER" id="PTHR32387">
    <property type="entry name" value="WU:FJ29H11"/>
    <property type="match status" value="1"/>
</dbReference>
<gene>
    <name evidence="1" type="ORF">QM012_004363</name>
</gene>
<protein>
    <submittedName>
        <fullName evidence="1">Uncharacterized protein</fullName>
    </submittedName>
</protein>
<dbReference type="Proteomes" id="UP001341245">
    <property type="component" value="Unassembled WGS sequence"/>
</dbReference>
<evidence type="ECO:0000313" key="2">
    <source>
        <dbReference type="Proteomes" id="UP001341245"/>
    </source>
</evidence>
<dbReference type="InterPro" id="IPR036890">
    <property type="entry name" value="HATPase_C_sf"/>
</dbReference>
<comment type="caution">
    <text evidence="1">The sequence shown here is derived from an EMBL/GenBank/DDBJ whole genome shotgun (WGS) entry which is preliminary data.</text>
</comment>
<accession>A0ABR0TSX3</accession>
<keyword evidence="2" id="KW-1185">Reference proteome</keyword>
<dbReference type="InterPro" id="IPR052957">
    <property type="entry name" value="Auxin_embryo_med"/>
</dbReference>
<name>A0ABR0TSX3_AURPU</name>
<dbReference type="PANTHER" id="PTHR32387:SF0">
    <property type="entry name" value="PROTEIN NO VEIN"/>
    <property type="match status" value="1"/>
</dbReference>
<dbReference type="NCBIfam" id="NF047352">
    <property type="entry name" value="P_loop_sacsin"/>
    <property type="match status" value="1"/>
</dbReference>